<dbReference type="OrthoDB" id="9956907at2"/>
<dbReference type="RefSeq" id="WP_133870817.1">
    <property type="nucleotide sequence ID" value="NZ_JAVJPS010000001.1"/>
</dbReference>
<accession>A0A4R7I4S1</accession>
<organism evidence="1 2">
    <name type="scientific">Ilumatobacter fluminis</name>
    <dbReference type="NCBI Taxonomy" id="467091"/>
    <lineage>
        <taxon>Bacteria</taxon>
        <taxon>Bacillati</taxon>
        <taxon>Actinomycetota</taxon>
        <taxon>Acidimicrobiia</taxon>
        <taxon>Acidimicrobiales</taxon>
        <taxon>Ilumatobacteraceae</taxon>
        <taxon>Ilumatobacter</taxon>
    </lineage>
</organism>
<sequence length="59" mass="6685">MTSALICESCGADADELHPVRRKYVTIGSWDQEAGERVVDEVERWCFSCLTQYPHEPAV</sequence>
<keyword evidence="2" id="KW-1185">Reference proteome</keyword>
<evidence type="ECO:0000313" key="2">
    <source>
        <dbReference type="Proteomes" id="UP000294558"/>
    </source>
</evidence>
<name>A0A4R7I4S1_9ACTN</name>
<comment type="caution">
    <text evidence="1">The sequence shown here is derived from an EMBL/GenBank/DDBJ whole genome shotgun (WGS) entry which is preliminary data.</text>
</comment>
<gene>
    <name evidence="1" type="ORF">BDK89_4239</name>
</gene>
<proteinExistence type="predicted"/>
<dbReference type="Proteomes" id="UP000294558">
    <property type="component" value="Unassembled WGS sequence"/>
</dbReference>
<evidence type="ECO:0000313" key="1">
    <source>
        <dbReference type="EMBL" id="TDT18611.1"/>
    </source>
</evidence>
<protein>
    <submittedName>
        <fullName evidence="1">Uncharacterized protein</fullName>
    </submittedName>
</protein>
<dbReference type="EMBL" id="SOAU01000001">
    <property type="protein sequence ID" value="TDT18611.1"/>
    <property type="molecule type" value="Genomic_DNA"/>
</dbReference>
<dbReference type="AlphaFoldDB" id="A0A4R7I4S1"/>
<reference evidence="1 2" key="1">
    <citation type="submission" date="2019-03" db="EMBL/GenBank/DDBJ databases">
        <title>Sequencing the genomes of 1000 actinobacteria strains.</title>
        <authorList>
            <person name="Klenk H.-P."/>
        </authorList>
    </citation>
    <scope>NUCLEOTIDE SEQUENCE [LARGE SCALE GENOMIC DNA]</scope>
    <source>
        <strain evidence="1 2">DSM 18936</strain>
    </source>
</reference>